<evidence type="ECO:0000256" key="1">
    <source>
        <dbReference type="ARBA" id="ARBA00004571"/>
    </source>
</evidence>
<feature type="domain" description="TonB-dependent receptor-like beta-barrel" evidence="12">
    <location>
        <begin position="487"/>
        <end position="1023"/>
    </location>
</feature>
<dbReference type="PANTHER" id="PTHR47234:SF2">
    <property type="entry name" value="TONB-DEPENDENT RECEPTOR"/>
    <property type="match status" value="1"/>
</dbReference>
<evidence type="ECO:0000256" key="7">
    <source>
        <dbReference type="ARBA" id="ARBA00023237"/>
    </source>
</evidence>
<evidence type="ECO:0000256" key="8">
    <source>
        <dbReference type="PROSITE-ProRule" id="PRU01360"/>
    </source>
</evidence>
<keyword evidence="3 8" id="KW-1134">Transmembrane beta strand</keyword>
<evidence type="ECO:0000256" key="3">
    <source>
        <dbReference type="ARBA" id="ARBA00022452"/>
    </source>
</evidence>
<evidence type="ECO:0000256" key="4">
    <source>
        <dbReference type="ARBA" id="ARBA00022692"/>
    </source>
</evidence>
<dbReference type="Pfam" id="PF07715">
    <property type="entry name" value="Plug"/>
    <property type="match status" value="1"/>
</dbReference>
<keyword evidence="11" id="KW-0732">Signal</keyword>
<name>A0ABZ0BBL8_9SPHN</name>
<feature type="domain" description="TonB-dependent receptor plug" evidence="13">
    <location>
        <begin position="85"/>
        <end position="204"/>
    </location>
</feature>
<dbReference type="RefSeq" id="WP_313917440.1">
    <property type="nucleotide sequence ID" value="NZ_CP135076.1"/>
</dbReference>
<comment type="similarity">
    <text evidence="8 9">Belongs to the TonB-dependent receptor family.</text>
</comment>
<evidence type="ECO:0000256" key="10">
    <source>
        <dbReference type="SAM" id="MobiDB-lite"/>
    </source>
</evidence>
<evidence type="ECO:0000256" key="9">
    <source>
        <dbReference type="RuleBase" id="RU003357"/>
    </source>
</evidence>
<proteinExistence type="inferred from homology"/>
<dbReference type="Pfam" id="PF00593">
    <property type="entry name" value="TonB_dep_Rec_b-barrel"/>
    <property type="match status" value="1"/>
</dbReference>
<evidence type="ECO:0000256" key="5">
    <source>
        <dbReference type="ARBA" id="ARBA00023077"/>
    </source>
</evidence>
<keyword evidence="5 9" id="KW-0798">TonB box</keyword>
<accession>A0ABZ0BBL8</accession>
<dbReference type="SUPFAM" id="SSF56935">
    <property type="entry name" value="Porins"/>
    <property type="match status" value="1"/>
</dbReference>
<dbReference type="Gene3D" id="2.170.130.10">
    <property type="entry name" value="TonB-dependent receptor, plug domain"/>
    <property type="match status" value="1"/>
</dbReference>
<keyword evidence="14" id="KW-0675">Receptor</keyword>
<feature type="compositionally biased region" description="Polar residues" evidence="10">
    <location>
        <begin position="53"/>
        <end position="68"/>
    </location>
</feature>
<evidence type="ECO:0000313" key="15">
    <source>
        <dbReference type="Proteomes" id="UP001302249"/>
    </source>
</evidence>
<keyword evidence="2 8" id="KW-0813">Transport</keyword>
<keyword evidence="7 8" id="KW-0998">Cell outer membrane</keyword>
<protein>
    <submittedName>
        <fullName evidence="14">TonB-dependent receptor</fullName>
    </submittedName>
</protein>
<dbReference type="InterPro" id="IPR036942">
    <property type="entry name" value="Beta-barrel_TonB_sf"/>
</dbReference>
<evidence type="ECO:0000313" key="14">
    <source>
        <dbReference type="EMBL" id="WNO54679.1"/>
    </source>
</evidence>
<keyword evidence="4 8" id="KW-0812">Transmembrane</keyword>
<dbReference type="Gene3D" id="2.40.170.20">
    <property type="entry name" value="TonB-dependent receptor, beta-barrel domain"/>
    <property type="match status" value="1"/>
</dbReference>
<evidence type="ECO:0000256" key="11">
    <source>
        <dbReference type="SAM" id="SignalP"/>
    </source>
</evidence>
<dbReference type="PROSITE" id="PS52016">
    <property type="entry name" value="TONB_DEPENDENT_REC_3"/>
    <property type="match status" value="1"/>
</dbReference>
<evidence type="ECO:0000256" key="2">
    <source>
        <dbReference type="ARBA" id="ARBA00022448"/>
    </source>
</evidence>
<evidence type="ECO:0000256" key="6">
    <source>
        <dbReference type="ARBA" id="ARBA00023136"/>
    </source>
</evidence>
<feature type="chain" id="PRO_5047077790" evidence="11">
    <location>
        <begin position="38"/>
        <end position="1063"/>
    </location>
</feature>
<organism evidence="14 15">
    <name type="scientific">Stakelama saccharophila</name>
    <dbReference type="NCBI Taxonomy" id="3075605"/>
    <lineage>
        <taxon>Bacteria</taxon>
        <taxon>Pseudomonadati</taxon>
        <taxon>Pseudomonadota</taxon>
        <taxon>Alphaproteobacteria</taxon>
        <taxon>Sphingomonadales</taxon>
        <taxon>Sphingomonadaceae</taxon>
        <taxon>Stakelama</taxon>
    </lineage>
</organism>
<sequence>MKTYQTFARKRLRATTALQAVALIGAGLLSGVNPALAQSTQSATDDPVEQDQEQATVAPQATQDSPEQGANEIIVTGSILRRTDTETASPVTVLSSESLEQRGINTVSDAVQRLSANGAGTIAQGWNTGSNFATGANAPSLRGLSVQSTLTVFDGLRMAPYPLADDGQRNFVDLNTIPEGIIDRIEVLRDGASSTYGADAVAGVINVITKKQIQGVHLDASGGISQRGDGGEYRISGEAGYGDLDEQGFNVYVAGEYQKTQALYARDRGYPFNTDDLSRICNDAGACMPNYVTNGIGADGTFNGLGSTVVPVFRRYNGSGISVTDPLGETTTLAPGEAALSPYELIGNCGPLTSVTLNGDQQSSTSPFTGNAEDGYEFSGANYSGPVYGADQCQTDYRNKYSQLLPEQERLGFAGRVTANLDDRTQVYASANYYQVRTQTQLSPMAFASQTTPPGAVAYNPVFLPAYVCEGGAFTDRDNPVDNGCTAENGRLNPNNPYAADGDLARLIGRYDRPRSIYSKSRALRGALGVDGSFGDDWNYSVKAVASNTQLTIEQGNYLIPGRLQDVIADGSYNFIDQSQNSEEVRDYIAPLNRTRSESNLWQVDATLSKSLFELPGGPLQAAVGVSYRHESIDNPSANPANESSPYDRYYGVNSVGAEGSRNVRSAYFEINAPVIDSLEINGSGRFDSYSSGQENFSPKIGAKFQPIPELAIRGTFSKGFRIPSFNEAYGLPTTGYVTRQVDCEQFVEFCAAHSPTGDAADANQYATGNYSIGLTSTGNPELDPEKSTSWTAGAVFSPKPNLSFTVDYWHIKIKGLIGGVDYSDIPDLYYANNGNVDVEGITVRPGLEDPQFPNALPLIGFIEYSYQNADSQIASGVDLGMNASIDLGPNIQLISNATASYLEKLEKVFDDGTVQSYAGTLSPCNITSCSGSPRWRANWQNTLQTEHFSLSATVYYTDGYDLASIDYGGVKGDCEASIGGSVVTYSDGTPVKCEVGAQWNVDMSGSIKVNDRFSLYMDVLNVFDIDPVFDPSGGYSINQYNPAWAGPNIMGRFFRVGARVNF</sequence>
<feature type="signal peptide" evidence="11">
    <location>
        <begin position="1"/>
        <end position="37"/>
    </location>
</feature>
<gene>
    <name evidence="14" type="ORF">RPR59_05355</name>
</gene>
<dbReference type="Proteomes" id="UP001302249">
    <property type="component" value="Chromosome"/>
</dbReference>
<dbReference type="EMBL" id="CP135076">
    <property type="protein sequence ID" value="WNO54679.1"/>
    <property type="molecule type" value="Genomic_DNA"/>
</dbReference>
<keyword evidence="6 8" id="KW-0472">Membrane</keyword>
<keyword evidence="15" id="KW-1185">Reference proteome</keyword>
<dbReference type="InterPro" id="IPR039426">
    <property type="entry name" value="TonB-dep_rcpt-like"/>
</dbReference>
<evidence type="ECO:0000259" key="13">
    <source>
        <dbReference type="Pfam" id="PF07715"/>
    </source>
</evidence>
<dbReference type="PANTHER" id="PTHR47234">
    <property type="match status" value="1"/>
</dbReference>
<reference evidence="14 15" key="1">
    <citation type="submission" date="2023-09" db="EMBL/GenBank/DDBJ databases">
        <authorList>
            <person name="Rey-Velasco X."/>
        </authorList>
    </citation>
    <scope>NUCLEOTIDE SEQUENCE [LARGE SCALE GENOMIC DNA]</scope>
    <source>
        <strain evidence="14 15">W311</strain>
    </source>
</reference>
<comment type="subcellular location">
    <subcellularLocation>
        <location evidence="1 8">Cell outer membrane</location>
        <topology evidence="1 8">Multi-pass membrane protein</topology>
    </subcellularLocation>
</comment>
<dbReference type="InterPro" id="IPR037066">
    <property type="entry name" value="Plug_dom_sf"/>
</dbReference>
<dbReference type="InterPro" id="IPR000531">
    <property type="entry name" value="Beta-barrel_TonB"/>
</dbReference>
<feature type="region of interest" description="Disordered" evidence="10">
    <location>
        <begin position="38"/>
        <end position="70"/>
    </location>
</feature>
<evidence type="ECO:0000259" key="12">
    <source>
        <dbReference type="Pfam" id="PF00593"/>
    </source>
</evidence>
<dbReference type="InterPro" id="IPR012910">
    <property type="entry name" value="Plug_dom"/>
</dbReference>